<sequence>MTTKAESEQSEPTELSEDIEVVSPGQMLQEARVAAKLSQNQVAERLKLRLQVIKDIEGDSFDSGLSSTFVKGYLRAYARLLNLSEDLVLSSYTHLHDAHEQRTEMQSFSGRIKQETHDSRLMKFTYLVGLGIVVLLVIWWWQEKNQQVDFSQTSPASSESRIISPNSEAEASVVAEPSLENIEVLSAVEAEAAEEPSAQPVELVSEPVADAANEIETQAKVEPQAEPETVAEPVTEAAPSLPVSQAAEPAVTNSPEPAAEVNQSASLTALSMSFENECWVEIRDATGKRLVADIKQPGQSLSVTGPSPYSIVLGTNAGVSVSYGQESIDLSSFKRGKVVRMKIPNN</sequence>
<proteinExistence type="predicted"/>
<dbReference type="Pfam" id="PF13464">
    <property type="entry name" value="RodZ_C"/>
    <property type="match status" value="1"/>
</dbReference>
<dbReference type="InterPro" id="IPR001387">
    <property type="entry name" value="Cro/C1-type_HTH"/>
</dbReference>
<keyword evidence="4" id="KW-1185">Reference proteome</keyword>
<protein>
    <submittedName>
        <fullName evidence="3">DUF4115 domain-containing protein</fullName>
    </submittedName>
</protein>
<dbReference type="InterPro" id="IPR010982">
    <property type="entry name" value="Lambda_DNA-bd_dom_sf"/>
</dbReference>
<gene>
    <name evidence="3" type="ORF">SNR37_000926</name>
</gene>
<dbReference type="InterPro" id="IPR025194">
    <property type="entry name" value="RodZ-like_C"/>
</dbReference>
<comment type="caution">
    <text evidence="3">The sequence shown here is derived from an EMBL/GenBank/DDBJ whole genome shotgun (WGS) entry which is preliminary data.</text>
</comment>
<organism evidence="3 4">
    <name type="scientific">Agarivorans aestuarii</name>
    <dbReference type="NCBI Taxonomy" id="1563703"/>
    <lineage>
        <taxon>Bacteria</taxon>
        <taxon>Pseudomonadati</taxon>
        <taxon>Pseudomonadota</taxon>
        <taxon>Gammaproteobacteria</taxon>
        <taxon>Alteromonadales</taxon>
        <taxon>Alteromonadaceae</taxon>
        <taxon>Agarivorans</taxon>
    </lineage>
</organism>
<dbReference type="CDD" id="cd00093">
    <property type="entry name" value="HTH_XRE"/>
    <property type="match status" value="1"/>
</dbReference>
<feature type="domain" description="HTH cro/C1-type" evidence="2">
    <location>
        <begin position="28"/>
        <end position="57"/>
    </location>
</feature>
<evidence type="ECO:0000256" key="1">
    <source>
        <dbReference type="SAM" id="Phobius"/>
    </source>
</evidence>
<keyword evidence="1" id="KW-0812">Transmembrane</keyword>
<name>A0ABU7G8L2_9ALTE</name>
<evidence type="ECO:0000259" key="2">
    <source>
        <dbReference type="PROSITE" id="PS50943"/>
    </source>
</evidence>
<dbReference type="PANTHER" id="PTHR34475:SF1">
    <property type="entry name" value="CYTOSKELETON PROTEIN RODZ"/>
    <property type="match status" value="1"/>
</dbReference>
<evidence type="ECO:0000313" key="4">
    <source>
        <dbReference type="Proteomes" id="UP001310248"/>
    </source>
</evidence>
<feature type="transmembrane region" description="Helical" evidence="1">
    <location>
        <begin position="121"/>
        <end position="141"/>
    </location>
</feature>
<reference evidence="4" key="1">
    <citation type="submission" date="2023-07" db="EMBL/GenBank/DDBJ databases">
        <title>Draft genome sequence of Agarivorans aestuarii strain ZMCS4, a CAZymes producing bacteria isolated from the marine brown algae Clodostephus spongiosus.</title>
        <authorList>
            <person name="Lorente B."/>
            <person name="Cabral C."/>
            <person name="Frias J."/>
            <person name="Faria J."/>
            <person name="Toubarro D."/>
        </authorList>
    </citation>
    <scope>NUCLEOTIDE SEQUENCE [LARGE SCALE GENOMIC DNA]</scope>
    <source>
        <strain evidence="4">ZMCS4</strain>
    </source>
</reference>
<dbReference type="InterPro" id="IPR050400">
    <property type="entry name" value="Bact_Cytoskel_RodZ"/>
</dbReference>
<dbReference type="Gene3D" id="1.10.260.40">
    <property type="entry name" value="lambda repressor-like DNA-binding domains"/>
    <property type="match status" value="1"/>
</dbReference>
<keyword evidence="1" id="KW-1133">Transmembrane helix</keyword>
<dbReference type="EMBL" id="JAYDYW010000014">
    <property type="protein sequence ID" value="MEE1675600.1"/>
    <property type="molecule type" value="Genomic_DNA"/>
</dbReference>
<dbReference type="RefSeq" id="WP_329776441.1">
    <property type="nucleotide sequence ID" value="NZ_JAYDYW010000014.1"/>
</dbReference>
<accession>A0ABU7G8L2</accession>
<dbReference type="Proteomes" id="UP001310248">
    <property type="component" value="Unassembled WGS sequence"/>
</dbReference>
<dbReference type="PANTHER" id="PTHR34475">
    <property type="match status" value="1"/>
</dbReference>
<dbReference type="PROSITE" id="PS50943">
    <property type="entry name" value="HTH_CROC1"/>
    <property type="match status" value="1"/>
</dbReference>
<dbReference type="SUPFAM" id="SSF47413">
    <property type="entry name" value="lambda repressor-like DNA-binding domains"/>
    <property type="match status" value="1"/>
</dbReference>
<keyword evidence="1" id="KW-0472">Membrane</keyword>
<dbReference type="Pfam" id="PF13413">
    <property type="entry name" value="HTH_25"/>
    <property type="match status" value="1"/>
</dbReference>
<evidence type="ECO:0000313" key="3">
    <source>
        <dbReference type="EMBL" id="MEE1675600.1"/>
    </source>
</evidence>
<dbReference type="SMART" id="SM00530">
    <property type="entry name" value="HTH_XRE"/>
    <property type="match status" value="1"/>
</dbReference>